<evidence type="ECO:0000313" key="11">
    <source>
        <dbReference type="EMBL" id="KAB1649985.1"/>
    </source>
</evidence>
<evidence type="ECO:0000313" key="12">
    <source>
        <dbReference type="Proteomes" id="UP000431744"/>
    </source>
</evidence>
<dbReference type="InterPro" id="IPR011712">
    <property type="entry name" value="Sig_transdc_His_kin_sub3_dim/P"/>
</dbReference>
<evidence type="ECO:0000256" key="3">
    <source>
        <dbReference type="ARBA" id="ARBA00022553"/>
    </source>
</evidence>
<dbReference type="EMBL" id="WBJY01000001">
    <property type="protein sequence ID" value="KAB1649985.1"/>
    <property type="molecule type" value="Genomic_DNA"/>
</dbReference>
<evidence type="ECO:0000256" key="5">
    <source>
        <dbReference type="ARBA" id="ARBA00022741"/>
    </source>
</evidence>
<keyword evidence="12" id="KW-1185">Reference proteome</keyword>
<keyword evidence="9" id="KW-0812">Transmembrane</keyword>
<dbReference type="Gene3D" id="1.20.5.1930">
    <property type="match status" value="1"/>
</dbReference>
<dbReference type="InterPro" id="IPR050482">
    <property type="entry name" value="Sensor_HK_TwoCompSys"/>
</dbReference>
<dbReference type="GO" id="GO:0005524">
    <property type="term" value="F:ATP binding"/>
    <property type="evidence" value="ECO:0007669"/>
    <property type="project" value="UniProtKB-KW"/>
</dbReference>
<dbReference type="PANTHER" id="PTHR24421">
    <property type="entry name" value="NITRATE/NITRITE SENSOR PROTEIN NARX-RELATED"/>
    <property type="match status" value="1"/>
</dbReference>
<comment type="caution">
    <text evidence="11">The sequence shown here is derived from an EMBL/GenBank/DDBJ whole genome shotgun (WGS) entry which is preliminary data.</text>
</comment>
<dbReference type="EC" id="2.7.13.3" evidence="2"/>
<evidence type="ECO:0000256" key="7">
    <source>
        <dbReference type="ARBA" id="ARBA00022840"/>
    </source>
</evidence>
<dbReference type="CDD" id="cd16917">
    <property type="entry name" value="HATPase_UhpB-NarQ-NarX-like"/>
    <property type="match status" value="1"/>
</dbReference>
<name>A0A6H9WTG8_9MICO</name>
<proteinExistence type="predicted"/>
<keyword evidence="4" id="KW-0808">Transferase</keyword>
<dbReference type="SUPFAM" id="SSF55874">
    <property type="entry name" value="ATPase domain of HSP90 chaperone/DNA topoisomerase II/histidine kinase"/>
    <property type="match status" value="1"/>
</dbReference>
<keyword evidence="7" id="KW-0067">ATP-binding</keyword>
<evidence type="ECO:0000256" key="6">
    <source>
        <dbReference type="ARBA" id="ARBA00022777"/>
    </source>
</evidence>
<dbReference type="PANTHER" id="PTHR24421:SF10">
    <property type="entry name" value="NITRATE_NITRITE SENSOR PROTEIN NARQ"/>
    <property type="match status" value="1"/>
</dbReference>
<dbReference type="InterPro" id="IPR036890">
    <property type="entry name" value="HATPase_C_sf"/>
</dbReference>
<gene>
    <name evidence="11" type="ORF">F8O04_07150</name>
</gene>
<evidence type="ECO:0000256" key="2">
    <source>
        <dbReference type="ARBA" id="ARBA00012438"/>
    </source>
</evidence>
<evidence type="ECO:0000256" key="1">
    <source>
        <dbReference type="ARBA" id="ARBA00000085"/>
    </source>
</evidence>
<reference evidence="11 12" key="1">
    <citation type="submission" date="2019-09" db="EMBL/GenBank/DDBJ databases">
        <title>Phylogeny of genus Pseudoclavibacter and closely related genus.</title>
        <authorList>
            <person name="Li Y."/>
        </authorList>
    </citation>
    <scope>NUCLEOTIDE SEQUENCE [LARGE SCALE GENOMIC DNA]</scope>
    <source>
        <strain evidence="11 12">EGI 60007</strain>
    </source>
</reference>
<evidence type="ECO:0000256" key="4">
    <source>
        <dbReference type="ARBA" id="ARBA00022679"/>
    </source>
</evidence>
<dbReference type="Proteomes" id="UP000431744">
    <property type="component" value="Unassembled WGS sequence"/>
</dbReference>
<evidence type="ECO:0000259" key="10">
    <source>
        <dbReference type="Pfam" id="PF07730"/>
    </source>
</evidence>
<dbReference type="Pfam" id="PF07730">
    <property type="entry name" value="HisKA_3"/>
    <property type="match status" value="1"/>
</dbReference>
<dbReference type="AlphaFoldDB" id="A0A6H9WTG8"/>
<feature type="domain" description="Signal transduction histidine kinase subgroup 3 dimerisation and phosphoacceptor" evidence="10">
    <location>
        <begin position="87"/>
        <end position="150"/>
    </location>
</feature>
<keyword evidence="9" id="KW-1133">Transmembrane helix</keyword>
<keyword evidence="5" id="KW-0547">Nucleotide-binding</keyword>
<keyword evidence="8" id="KW-0902">Two-component regulatory system</keyword>
<feature type="transmembrane region" description="Helical" evidence="9">
    <location>
        <begin position="42"/>
        <end position="64"/>
    </location>
</feature>
<protein>
    <recommendedName>
        <fullName evidence="2">histidine kinase</fullName>
        <ecNumber evidence="2">2.7.13.3</ecNumber>
    </recommendedName>
</protein>
<dbReference type="GO" id="GO:0046983">
    <property type="term" value="F:protein dimerization activity"/>
    <property type="evidence" value="ECO:0007669"/>
    <property type="project" value="InterPro"/>
</dbReference>
<evidence type="ECO:0000256" key="8">
    <source>
        <dbReference type="ARBA" id="ARBA00023012"/>
    </source>
</evidence>
<dbReference type="Gene3D" id="3.30.565.10">
    <property type="entry name" value="Histidine kinase-like ATPase, C-terminal domain"/>
    <property type="match status" value="1"/>
</dbReference>
<dbReference type="OrthoDB" id="227596at2"/>
<comment type="catalytic activity">
    <reaction evidence="1">
        <text>ATP + protein L-histidine = ADP + protein N-phospho-L-histidine.</text>
        <dbReference type="EC" id="2.7.13.3"/>
    </reaction>
</comment>
<sequence length="297" mass="32165">MEAVSTSNAHRPSWIPWMWPAAFLALSVLVFAVLSWEAGPAVIWVTFVDLSLMVAIIIWTIRYTRRQRRRYERRLEEWARTDAVLHERLRIARDLHDLASHGLGLMTVRAATAKLSDTGEQQQALDDIESVGRRAIAQLRQLLTLLRDPQGSTTEVSAPLRPLGTLAQLPEIVAQAQQAGIRIGAASLDISDETRAQLPAELQVTICAIVREALANIARHAGPTSAAIDVSATASRLRIDILDAGPAPGWNAVPGTGHGIIGLRERVALHDGTLVTGPFESGFRVLASLPTDGGSTP</sequence>
<dbReference type="RefSeq" id="WP_158028569.1">
    <property type="nucleotide sequence ID" value="NZ_BMHG01000001.1"/>
</dbReference>
<evidence type="ECO:0000256" key="9">
    <source>
        <dbReference type="SAM" id="Phobius"/>
    </source>
</evidence>
<feature type="transmembrane region" description="Helical" evidence="9">
    <location>
        <begin position="17"/>
        <end position="36"/>
    </location>
</feature>
<keyword evidence="3" id="KW-0597">Phosphoprotein</keyword>
<keyword evidence="9" id="KW-0472">Membrane</keyword>
<organism evidence="11 12">
    <name type="scientific">Pseudoclavibacter endophyticus</name>
    <dbReference type="NCBI Taxonomy" id="1778590"/>
    <lineage>
        <taxon>Bacteria</taxon>
        <taxon>Bacillati</taxon>
        <taxon>Actinomycetota</taxon>
        <taxon>Actinomycetes</taxon>
        <taxon>Micrococcales</taxon>
        <taxon>Microbacteriaceae</taxon>
        <taxon>Pseudoclavibacter</taxon>
    </lineage>
</organism>
<dbReference type="GO" id="GO:0000155">
    <property type="term" value="F:phosphorelay sensor kinase activity"/>
    <property type="evidence" value="ECO:0007669"/>
    <property type="project" value="InterPro"/>
</dbReference>
<accession>A0A6H9WTG8</accession>
<keyword evidence="6 11" id="KW-0418">Kinase</keyword>
<dbReference type="GO" id="GO:0016020">
    <property type="term" value="C:membrane"/>
    <property type="evidence" value="ECO:0007669"/>
    <property type="project" value="InterPro"/>
</dbReference>